<evidence type="ECO:0000313" key="3">
    <source>
        <dbReference type="Proteomes" id="UP000321039"/>
    </source>
</evidence>
<protein>
    <recommendedName>
        <fullName evidence="4">ABC-2 type transport system permease protein</fullName>
    </recommendedName>
</protein>
<keyword evidence="1" id="KW-0812">Transmembrane</keyword>
<keyword evidence="1" id="KW-0472">Membrane</keyword>
<feature type="transmembrane region" description="Helical" evidence="1">
    <location>
        <begin position="128"/>
        <end position="154"/>
    </location>
</feature>
<evidence type="ECO:0008006" key="4">
    <source>
        <dbReference type="Google" id="ProtNLM"/>
    </source>
</evidence>
<reference evidence="2 3" key="1">
    <citation type="submission" date="2019-08" db="EMBL/GenBank/DDBJ databases">
        <title>Parahaliea maris sp. nov., isolated from the surface seawater.</title>
        <authorList>
            <person name="Liu Y."/>
        </authorList>
    </citation>
    <scope>NUCLEOTIDE SEQUENCE [LARGE SCALE GENOMIC DNA]</scope>
    <source>
        <strain evidence="2 3">HSLHS9</strain>
    </source>
</reference>
<accession>A0A5C9A573</accession>
<dbReference type="AlphaFoldDB" id="A0A5C9A573"/>
<proteinExistence type="predicted"/>
<feature type="transmembrane region" description="Helical" evidence="1">
    <location>
        <begin position="268"/>
        <end position="286"/>
    </location>
</feature>
<evidence type="ECO:0000256" key="1">
    <source>
        <dbReference type="SAM" id="Phobius"/>
    </source>
</evidence>
<dbReference type="EMBL" id="VRZA01000002">
    <property type="protein sequence ID" value="TXS95229.1"/>
    <property type="molecule type" value="Genomic_DNA"/>
</dbReference>
<gene>
    <name evidence="2" type="ORF">FV139_04840</name>
</gene>
<dbReference type="RefSeq" id="WP_148067140.1">
    <property type="nucleotide sequence ID" value="NZ_VRZA01000002.1"/>
</dbReference>
<name>A0A5C9A573_9GAMM</name>
<comment type="caution">
    <text evidence="2">The sequence shown here is derived from an EMBL/GenBank/DDBJ whole genome shotgun (WGS) entry which is preliminary data.</text>
</comment>
<sequence length="341" mass="38016">MSNGKSSRWFTLIQRELQEYRVSLVWTPVCAALLLCALVLTSVLVANRISVVGQAFMEVVTQDENISSMNITIHIDDDAEGDVNYKVERTETPADEEDWNFSRKWSFKPKVGDSPAPPSELVAAGEDYAFNAVLGVINVLMVVILMIVTVNYLLGSLYDDRRDRSILFWKSMPVSEWEVVLSKLAVALLVAPAIYLAVALLTQLVCTGLSMLMVWRMDMDPFEQILGNVNFPHLVFMQVAGWVLTALWIAPVYAWMLMASAAARRSPFLTAAVPVVVLILAEELFFGSEYLRRAIGRHIPEQVVGAGLPVPAEMSSLLLGLVCAALFLAATVWLRRHRWEI</sequence>
<feature type="transmembrane region" description="Helical" evidence="1">
    <location>
        <begin position="314"/>
        <end position="334"/>
    </location>
</feature>
<feature type="transmembrane region" description="Helical" evidence="1">
    <location>
        <begin position="21"/>
        <end position="46"/>
    </location>
</feature>
<evidence type="ECO:0000313" key="2">
    <source>
        <dbReference type="EMBL" id="TXS95229.1"/>
    </source>
</evidence>
<feature type="transmembrane region" description="Helical" evidence="1">
    <location>
        <begin position="235"/>
        <end position="256"/>
    </location>
</feature>
<organism evidence="2 3">
    <name type="scientific">Parahaliea maris</name>
    <dbReference type="NCBI Taxonomy" id="2716870"/>
    <lineage>
        <taxon>Bacteria</taxon>
        <taxon>Pseudomonadati</taxon>
        <taxon>Pseudomonadota</taxon>
        <taxon>Gammaproteobacteria</taxon>
        <taxon>Cellvibrionales</taxon>
        <taxon>Halieaceae</taxon>
        <taxon>Parahaliea</taxon>
    </lineage>
</organism>
<keyword evidence="3" id="KW-1185">Reference proteome</keyword>
<feature type="transmembrane region" description="Helical" evidence="1">
    <location>
        <begin position="184"/>
        <end position="215"/>
    </location>
</feature>
<keyword evidence="1" id="KW-1133">Transmembrane helix</keyword>
<dbReference type="Proteomes" id="UP000321039">
    <property type="component" value="Unassembled WGS sequence"/>
</dbReference>